<proteinExistence type="predicted"/>
<accession>A0A562BCS6</accession>
<evidence type="ECO:0000313" key="3">
    <source>
        <dbReference type="EMBL" id="TWG82986.1"/>
    </source>
</evidence>
<evidence type="ECO:0000313" key="4">
    <source>
        <dbReference type="Proteomes" id="UP000318141"/>
    </source>
</evidence>
<dbReference type="EMBL" id="VLJN01000027">
    <property type="protein sequence ID" value="TWG82986.1"/>
    <property type="molecule type" value="Genomic_DNA"/>
</dbReference>
<organism evidence="3 4">
    <name type="scientific">Cupriavidus gilardii J11</name>
    <dbReference type="NCBI Taxonomy" id="936133"/>
    <lineage>
        <taxon>Bacteria</taxon>
        <taxon>Pseudomonadati</taxon>
        <taxon>Pseudomonadota</taxon>
        <taxon>Betaproteobacteria</taxon>
        <taxon>Burkholderiales</taxon>
        <taxon>Burkholderiaceae</taxon>
        <taxon>Cupriavidus</taxon>
    </lineage>
</organism>
<sequence>MTVELIKPHTHAGVQCVPGTRLDVDEATARWLIERGVAKPTEAPDEPGVKPQSTARKGD</sequence>
<keyword evidence="4" id="KW-1185">Reference proteome</keyword>
<dbReference type="OrthoDB" id="8909971at2"/>
<dbReference type="AlphaFoldDB" id="A0A562BCS6"/>
<dbReference type="Proteomes" id="UP000318141">
    <property type="component" value="Unassembled WGS sequence"/>
</dbReference>
<comment type="caution">
    <text evidence="3">The sequence shown here is derived from an EMBL/GenBank/DDBJ whole genome shotgun (WGS) entry which is preliminary data.</text>
</comment>
<gene>
    <name evidence="3" type="ORF">L602_003300000430</name>
</gene>
<feature type="region of interest" description="Disordered" evidence="1">
    <location>
        <begin position="36"/>
        <end position="59"/>
    </location>
</feature>
<dbReference type="Pfam" id="PF23843">
    <property type="entry name" value="DUF7210"/>
    <property type="match status" value="1"/>
</dbReference>
<evidence type="ECO:0000259" key="2">
    <source>
        <dbReference type="Pfam" id="PF23843"/>
    </source>
</evidence>
<protein>
    <recommendedName>
        <fullName evidence="2">DUF7210 domain-containing protein</fullName>
    </recommendedName>
</protein>
<dbReference type="InterPro" id="IPR055634">
    <property type="entry name" value="DUF7210"/>
</dbReference>
<evidence type="ECO:0000256" key="1">
    <source>
        <dbReference type="SAM" id="MobiDB-lite"/>
    </source>
</evidence>
<reference evidence="3 4" key="1">
    <citation type="submission" date="2019-07" db="EMBL/GenBank/DDBJ databases">
        <title>Genome sequencing of lignin-degrading bacterial isolates.</title>
        <authorList>
            <person name="Gladden J."/>
        </authorList>
    </citation>
    <scope>NUCLEOTIDE SEQUENCE [LARGE SCALE GENOMIC DNA]</scope>
    <source>
        <strain evidence="3 4">J11</strain>
    </source>
</reference>
<feature type="domain" description="DUF7210" evidence="2">
    <location>
        <begin position="1"/>
        <end position="38"/>
    </location>
</feature>
<name>A0A562BCS6_9BURK</name>